<feature type="compositionally biased region" description="Low complexity" evidence="1">
    <location>
        <begin position="33"/>
        <end position="47"/>
    </location>
</feature>
<feature type="region of interest" description="Disordered" evidence="1">
    <location>
        <begin position="2058"/>
        <end position="2081"/>
    </location>
</feature>
<feature type="compositionally biased region" description="Low complexity" evidence="1">
    <location>
        <begin position="2063"/>
        <end position="2081"/>
    </location>
</feature>
<dbReference type="PANTHER" id="PTHR31781:SF1">
    <property type="entry name" value="PROTEIN UNC-80 HOMOLOG"/>
    <property type="match status" value="1"/>
</dbReference>
<feature type="compositionally biased region" description="Basic residues" evidence="1">
    <location>
        <begin position="7"/>
        <end position="22"/>
    </location>
</feature>
<evidence type="ECO:0000256" key="1">
    <source>
        <dbReference type="SAM" id="MobiDB-lite"/>
    </source>
</evidence>
<name>A0A5C3MST1_9AGAM</name>
<dbReference type="Pfam" id="PF20262">
    <property type="entry name" value="UNC80_C"/>
    <property type="match status" value="1"/>
</dbReference>
<dbReference type="GO" id="GO:0005261">
    <property type="term" value="F:monoatomic cation channel activity"/>
    <property type="evidence" value="ECO:0007669"/>
    <property type="project" value="TreeGrafter"/>
</dbReference>
<gene>
    <name evidence="4" type="ORF">OE88DRAFT_1637509</name>
</gene>
<feature type="region of interest" description="Disordered" evidence="1">
    <location>
        <begin position="2177"/>
        <end position="2232"/>
    </location>
</feature>
<keyword evidence="2" id="KW-0812">Transmembrane</keyword>
<evidence type="ECO:0000259" key="3">
    <source>
        <dbReference type="Pfam" id="PF20262"/>
    </source>
</evidence>
<dbReference type="SUPFAM" id="SSF48371">
    <property type="entry name" value="ARM repeat"/>
    <property type="match status" value="1"/>
</dbReference>
<proteinExistence type="predicted"/>
<dbReference type="PANTHER" id="PTHR31781">
    <property type="entry name" value="UNC80"/>
    <property type="match status" value="1"/>
</dbReference>
<feature type="region of interest" description="Disordered" evidence="1">
    <location>
        <begin position="1"/>
        <end position="184"/>
    </location>
</feature>
<dbReference type="Proteomes" id="UP000305948">
    <property type="component" value="Unassembled WGS sequence"/>
</dbReference>
<feature type="compositionally biased region" description="Basic and acidic residues" evidence="1">
    <location>
        <begin position="1990"/>
        <end position="2001"/>
    </location>
</feature>
<dbReference type="STRING" id="5364.A0A5C3MST1"/>
<feature type="region of interest" description="Disordered" evidence="1">
    <location>
        <begin position="1982"/>
        <end position="2001"/>
    </location>
</feature>
<evidence type="ECO:0000313" key="4">
    <source>
        <dbReference type="EMBL" id="TFK46818.1"/>
    </source>
</evidence>
<feature type="compositionally biased region" description="Polar residues" evidence="1">
    <location>
        <begin position="1139"/>
        <end position="1159"/>
    </location>
</feature>
<feature type="compositionally biased region" description="Polar residues" evidence="1">
    <location>
        <begin position="124"/>
        <end position="136"/>
    </location>
</feature>
<dbReference type="InterPro" id="IPR016024">
    <property type="entry name" value="ARM-type_fold"/>
</dbReference>
<feature type="compositionally biased region" description="Low complexity" evidence="1">
    <location>
        <begin position="2177"/>
        <end position="2190"/>
    </location>
</feature>
<feature type="compositionally biased region" description="Polar residues" evidence="1">
    <location>
        <begin position="152"/>
        <end position="164"/>
    </location>
</feature>
<dbReference type="GO" id="GO:0055080">
    <property type="term" value="P:monoatomic cation homeostasis"/>
    <property type="evidence" value="ECO:0007669"/>
    <property type="project" value="TreeGrafter"/>
</dbReference>
<feature type="region of interest" description="Disordered" evidence="1">
    <location>
        <begin position="1139"/>
        <end position="1171"/>
    </location>
</feature>
<feature type="domain" description="Protein UNC80 C-terminal" evidence="3">
    <location>
        <begin position="1417"/>
        <end position="1571"/>
    </location>
</feature>
<keyword evidence="2" id="KW-1133">Transmembrane helix</keyword>
<dbReference type="GO" id="GO:0034703">
    <property type="term" value="C:cation channel complex"/>
    <property type="evidence" value="ECO:0007669"/>
    <property type="project" value="TreeGrafter"/>
</dbReference>
<evidence type="ECO:0000313" key="5">
    <source>
        <dbReference type="Proteomes" id="UP000305948"/>
    </source>
</evidence>
<feature type="compositionally biased region" description="Polar residues" evidence="1">
    <location>
        <begin position="2196"/>
        <end position="2208"/>
    </location>
</feature>
<reference evidence="4 5" key="1">
    <citation type="journal article" date="2019" name="Nat. Ecol. Evol.">
        <title>Megaphylogeny resolves global patterns of mushroom evolution.</title>
        <authorList>
            <person name="Varga T."/>
            <person name="Krizsan K."/>
            <person name="Foldi C."/>
            <person name="Dima B."/>
            <person name="Sanchez-Garcia M."/>
            <person name="Sanchez-Ramirez S."/>
            <person name="Szollosi G.J."/>
            <person name="Szarkandi J.G."/>
            <person name="Papp V."/>
            <person name="Albert L."/>
            <person name="Andreopoulos W."/>
            <person name="Angelini C."/>
            <person name="Antonin V."/>
            <person name="Barry K.W."/>
            <person name="Bougher N.L."/>
            <person name="Buchanan P."/>
            <person name="Buyck B."/>
            <person name="Bense V."/>
            <person name="Catcheside P."/>
            <person name="Chovatia M."/>
            <person name="Cooper J."/>
            <person name="Damon W."/>
            <person name="Desjardin D."/>
            <person name="Finy P."/>
            <person name="Geml J."/>
            <person name="Haridas S."/>
            <person name="Hughes K."/>
            <person name="Justo A."/>
            <person name="Karasinski D."/>
            <person name="Kautmanova I."/>
            <person name="Kiss B."/>
            <person name="Kocsube S."/>
            <person name="Kotiranta H."/>
            <person name="LaButti K.M."/>
            <person name="Lechner B.E."/>
            <person name="Liimatainen K."/>
            <person name="Lipzen A."/>
            <person name="Lukacs Z."/>
            <person name="Mihaltcheva S."/>
            <person name="Morgado L.N."/>
            <person name="Niskanen T."/>
            <person name="Noordeloos M.E."/>
            <person name="Ohm R.A."/>
            <person name="Ortiz-Santana B."/>
            <person name="Ovrebo C."/>
            <person name="Racz N."/>
            <person name="Riley R."/>
            <person name="Savchenko A."/>
            <person name="Shiryaev A."/>
            <person name="Soop K."/>
            <person name="Spirin V."/>
            <person name="Szebenyi C."/>
            <person name="Tomsovsky M."/>
            <person name="Tulloss R.E."/>
            <person name="Uehling J."/>
            <person name="Grigoriev I.V."/>
            <person name="Vagvolgyi C."/>
            <person name="Papp T."/>
            <person name="Martin F.M."/>
            <person name="Miettinen O."/>
            <person name="Hibbett D.S."/>
            <person name="Nagy L.G."/>
        </authorList>
    </citation>
    <scope>NUCLEOTIDE SEQUENCE [LARGE SCALE GENOMIC DNA]</scope>
    <source>
        <strain evidence="4 5">OMC1185</strain>
    </source>
</reference>
<dbReference type="EMBL" id="ML213527">
    <property type="protein sequence ID" value="TFK46818.1"/>
    <property type="molecule type" value="Genomic_DNA"/>
</dbReference>
<organism evidence="4 5">
    <name type="scientific">Heliocybe sulcata</name>
    <dbReference type="NCBI Taxonomy" id="5364"/>
    <lineage>
        <taxon>Eukaryota</taxon>
        <taxon>Fungi</taxon>
        <taxon>Dikarya</taxon>
        <taxon>Basidiomycota</taxon>
        <taxon>Agaricomycotina</taxon>
        <taxon>Agaricomycetes</taxon>
        <taxon>Gloeophyllales</taxon>
        <taxon>Gloeophyllaceae</taxon>
        <taxon>Heliocybe</taxon>
    </lineage>
</organism>
<feature type="compositionally biased region" description="Basic residues" evidence="1">
    <location>
        <begin position="113"/>
        <end position="122"/>
    </location>
</feature>
<keyword evidence="5" id="KW-1185">Reference proteome</keyword>
<dbReference type="InterPro" id="IPR046460">
    <property type="entry name" value="UNC80_C"/>
</dbReference>
<keyword evidence="2" id="KW-0472">Membrane</keyword>
<accession>A0A5C3MST1</accession>
<feature type="compositionally biased region" description="Low complexity" evidence="1">
    <location>
        <begin position="165"/>
        <end position="175"/>
    </location>
</feature>
<evidence type="ECO:0000256" key="2">
    <source>
        <dbReference type="SAM" id="Phobius"/>
    </source>
</evidence>
<sequence>MASRDGAHKKKPSSSRPLHKKLFSFDSHKRQASEASFASDDASAGESQSHRRGISNAPALDSMGETSEEDPFSDGSMPAWSEKALVDSPVSSPREEANRSLKSSESVPDLRKKSVPKFRVHKPSNISIGSQQSLSEGQELPPSPSMRRWDQVRQQLVPSASIRHQQSSSSLGQSSAYGPSKPSRFGRLAWGHTVDRARQGAEDDAKHFEEELKRACGAARSAEYAKLYRVDREAPPAYPQPLYKPFMSTASLPFSANSSTSSLPLGRGGAYGLRRPQSVLSLASLASAAPSLNELRSLLLRYASPDMGTQALPLESEVLSALLIPFLTPDTDQSAEHERISTVETFEVLTAAWQPLSAKSALERCLWCVRAASAPPTRLRVRILSVLDRLLSEDQPQFPGAPTTLQTLLQALFSLLALYGSDSSTAAELKFLRGILSKIYASKCCVLHIQAIEEEYGAISVKGEDETQAREAIFAGAFIRCFENGAHDNRRWLLWHALEEYWHPPPASLRLTPLLGKLHTRNILLFTHAAIALLETPPLSNGFDSMRADAEVISRFIHMLIIPSVEAMQDQDAQTAKPGIARLVLCLLAVDSARKQARDDICEWYKPPSPWKAALEIAIKDLLTERNWSSIARAVDTCLKVLPDDIRKALLSFCLPSLYDVLAAETVPVADIAVSLLLNNISRIYPQLFFKPVILCAASSKETTVIKQLRVCTVLSSFVTDFYTRDPEMMAVALLSDVGAGKSNAGAVGGGPRIGQLVILLELIIYIRRTSQSRDQISSIDPRLSTLPKFIMGLDTQLGVLLEAKASCFGNEGYTAEVDLKERKSRLSPLYRMLLCILFLEMRLYVRSLKHASWLSRVISWATDMYANGDLNESHEELDDHGDKVKRVQALYASLTNDSTLAQKRRSAMALSANLEAITAVPSDSGVQPAVLNNRDDLDAILASNLRSAVLRLLVAVSGLLRTDDFARLGRIIWSECLEENDCKVISPACFLAMQCAEKIESSFILLVHDDLRSTDARTKCRAVQKLGVLASWRFQILSQDHLLDMNHRRAFKLARPPLLFVATDMGTSLFVHNEDSTEYVDSQGNVLPAELRKRLAEIGWSQDEKLTDEKVLWKKTPMSVLPNTFMDQSASFTESLISAPSSPNLTPEASPRTLSPSASDERNVRRSSGTKTVKRRPVFVHALVSVFPEVALLTSDSDIVVSSAARNFIADLMRDDPALLCRPVFDALARDEAGLSQAVRTLRIFAHVRKDLPPSLTHHVFNHLAGFLKYCARQEEEGKPLMGFAYALPVMSNLISQVSEMSIREIRRAKMEILLIPSGSLWFPPASPDGPMFPRRLGQDGNPFESVSPHLVWMTMVRISQNLLFLDMLKQNPQDVQIIRKRLLRLVLPSRDGNSEAPRLDLVDFIPHKSDRQSRFRLSFNNLNMAVVGLSLLLSRSYLLLIRQVFLSMSRHLNDRNELSAYLDGLNQILLAHGDDVGIVSQAMITLLTATTRFQRMFQSGSGYTLFMPAVVKVYTESEHHDTIRASIQYAVNRFFALHGYGFIFQSMSILAHIITTPDIDALWMAKGVYSLFSSLKSGSLPSDAESTGLHKVSKKQERDALIINVAEEKPQTFLASLRRATGPTGETIAFDLPEEYEGKRLELREFALFFINFIAEQDATFLRAELFLQFLRLLTPHLYAGSSSARIALRDGIEHIGTILLTRAPSKAKIPEATLLNPTLHSTVEVYSAESHFENQLMAKSTSPSNLYNMRLEYLSLVLVLTRAGARISSAASVRVTELLAALVKDSSRADNIRISNFLDDYTKSMLVREEPLTPKEVTFYLAGLLPFVQENAHIIDCSALFEAISDVAVEMAHIQDAAFWKVVREYSSTGLRLCEDATGKNSIFEVSIRPKVVKLLSNAVSLAMFDALSDVVQHRATPGFLAGIVLPLTLSLGAKSDAAGPSQVAEGRRQQSQTTAWIRLLSYILSVCDNTHKPAEIRRTPSVSVLERSKSQDGREPKVDASRAVVLAMAIQTLKVIISRAEHELSSSMPGIWQRIAAVVRSLLAEGNGKFAVNTANQDPAASPVRSPSSSAFQPSPSSEHFGSFYGLQREPSGSIRRVRRPGLADYILWSFLWWLQLHRGPLLLQLRTFMHEKMHSLDQQLHAEEDVGASSSASVTEHRRSSVFVKPRRHITSSAYSPASSPDASPRLGPTSFPSRDSLVTPTRASFDRKPGFSSAASPSTEGLGPSGLKIVHLGPVRRSVAMNLERSFTQDAMAANVNSSQYLSKAGVIRLSSLVKETYYRIRAVQQYMGYDLLVPLPKSWSVDESDRSRMSHGKLYILRSLIEESKDLVEDLCGQDGESEDDIVIVTMDDASG</sequence>
<feature type="transmembrane region" description="Helical" evidence="2">
    <location>
        <begin position="1423"/>
        <end position="1442"/>
    </location>
</feature>
<dbReference type="OrthoDB" id="5584001at2759"/>
<protein>
    <recommendedName>
        <fullName evidence="3">Protein UNC80 C-terminal domain-containing protein</fullName>
    </recommendedName>
</protein>